<dbReference type="PANTHER" id="PTHR34846">
    <property type="entry name" value="4-CARBOXYMUCONOLACTONE DECARBOXYLASE FAMILY PROTEIN (AFU_ORTHOLOGUE AFUA_6G11590)"/>
    <property type="match status" value="1"/>
</dbReference>
<keyword evidence="2" id="KW-0560">Oxidoreductase</keyword>
<keyword evidence="2" id="KW-0575">Peroxidase</keyword>
<dbReference type="STRING" id="2052828.ATO67_16085"/>
<dbReference type="RefSeq" id="WP_067651497.1">
    <property type="nucleotide sequence ID" value="NZ_KQ961032.1"/>
</dbReference>
<dbReference type="NCBIfam" id="TIGR00778">
    <property type="entry name" value="ahpD_dom"/>
    <property type="match status" value="1"/>
</dbReference>
<dbReference type="OrthoDB" id="9801997at2"/>
<protein>
    <submittedName>
        <fullName evidence="2">Alkylhydroperoxidase</fullName>
    </submittedName>
</protein>
<proteinExistence type="predicted"/>
<gene>
    <name evidence="2" type="ORF">ATO67_16085</name>
</gene>
<dbReference type="EMBL" id="LNUW01000001">
    <property type="protein sequence ID" value="KXG87928.1"/>
    <property type="molecule type" value="Genomic_DNA"/>
</dbReference>
<name>A0A135P986_9HYPH</name>
<dbReference type="Proteomes" id="UP000070498">
    <property type="component" value="Unassembled WGS sequence"/>
</dbReference>
<evidence type="ECO:0000259" key="1">
    <source>
        <dbReference type="Pfam" id="PF02627"/>
    </source>
</evidence>
<dbReference type="AlphaFoldDB" id="A0A135P986"/>
<comment type="caution">
    <text evidence="2">The sequence shown here is derived from an EMBL/GenBank/DDBJ whole genome shotgun (WGS) entry which is preliminary data.</text>
</comment>
<reference evidence="2 3" key="1">
    <citation type="submission" date="2015-11" db="EMBL/GenBank/DDBJ databases">
        <title>Draft genome sequence of Agrobacterium sp. R89-1.</title>
        <authorList>
            <person name="Zahradnik J."/>
            <person name="Kyslikova E."/>
            <person name="Palyzova A."/>
            <person name="Kyslik P."/>
        </authorList>
    </citation>
    <scope>NUCLEOTIDE SEQUENCE [LARGE SCALE GENOMIC DNA]</scope>
    <source>
        <strain evidence="2 3">R89-1</strain>
    </source>
</reference>
<sequence length="159" mass="17052">MTAPRHSAPFNYETFQKTAPSAVAALAALGKAIDDSGLEKELTELVKLRVSQINGCAFCTQLHLNVARKIGVAASKLDLLAVWRDAGLFSVRERAALAWAEYLARMDAKPIPQDAYAELCTVFSDAETTHLTVAIGQISAWNRIAGALRFAPPVPKGGS</sequence>
<organism evidence="2 3">
    <name type="scientific">Agrobacterium bohemicum</name>
    <dbReference type="NCBI Taxonomy" id="2052828"/>
    <lineage>
        <taxon>Bacteria</taxon>
        <taxon>Pseudomonadati</taxon>
        <taxon>Pseudomonadota</taxon>
        <taxon>Alphaproteobacteria</taxon>
        <taxon>Hyphomicrobiales</taxon>
        <taxon>Rhizobiaceae</taxon>
        <taxon>Rhizobium/Agrobacterium group</taxon>
        <taxon>Agrobacterium</taxon>
    </lineage>
</organism>
<dbReference type="InterPro" id="IPR004675">
    <property type="entry name" value="AhpD_core"/>
</dbReference>
<dbReference type="InterPro" id="IPR029032">
    <property type="entry name" value="AhpD-like"/>
</dbReference>
<keyword evidence="3" id="KW-1185">Reference proteome</keyword>
<dbReference type="GO" id="GO:0051920">
    <property type="term" value="F:peroxiredoxin activity"/>
    <property type="evidence" value="ECO:0007669"/>
    <property type="project" value="InterPro"/>
</dbReference>
<dbReference type="InterPro" id="IPR003779">
    <property type="entry name" value="CMD-like"/>
</dbReference>
<accession>A0A135P986</accession>
<feature type="domain" description="Carboxymuconolactone decarboxylase-like" evidence="1">
    <location>
        <begin position="21"/>
        <end position="101"/>
    </location>
</feature>
<dbReference type="Pfam" id="PF02627">
    <property type="entry name" value="CMD"/>
    <property type="match status" value="1"/>
</dbReference>
<evidence type="ECO:0000313" key="2">
    <source>
        <dbReference type="EMBL" id="KXG87928.1"/>
    </source>
</evidence>
<dbReference type="Gene3D" id="1.20.1290.10">
    <property type="entry name" value="AhpD-like"/>
    <property type="match status" value="1"/>
</dbReference>
<evidence type="ECO:0000313" key="3">
    <source>
        <dbReference type="Proteomes" id="UP000070498"/>
    </source>
</evidence>
<dbReference type="SUPFAM" id="SSF69118">
    <property type="entry name" value="AhpD-like"/>
    <property type="match status" value="1"/>
</dbReference>
<dbReference type="PANTHER" id="PTHR34846:SF5">
    <property type="entry name" value="CARBOXYMUCONOLACTONE DECARBOXYLASE-LIKE DOMAIN-CONTAINING PROTEIN"/>
    <property type="match status" value="1"/>
</dbReference>